<evidence type="ECO:0000313" key="3">
    <source>
        <dbReference type="EMBL" id="SFH63565.1"/>
    </source>
</evidence>
<feature type="compositionally biased region" description="Basic residues" evidence="1">
    <location>
        <begin position="1"/>
        <end position="14"/>
    </location>
</feature>
<accession>A0A1I3BMP1</accession>
<dbReference type="STRING" id="34004.SAMN04488021_12326"/>
<feature type="compositionally biased region" description="Basic and acidic residues" evidence="1">
    <location>
        <begin position="74"/>
        <end position="95"/>
    </location>
</feature>
<dbReference type="RefSeq" id="WP_074968735.1">
    <property type="nucleotide sequence ID" value="NZ_CBCRYP010000023.1"/>
</dbReference>
<keyword evidence="4" id="KW-1185">Reference proteome</keyword>
<feature type="region of interest" description="Disordered" evidence="1">
    <location>
        <begin position="74"/>
        <end position="251"/>
    </location>
</feature>
<evidence type="ECO:0000259" key="2">
    <source>
        <dbReference type="Pfam" id="PF13763"/>
    </source>
</evidence>
<feature type="domain" description="DUF4167" evidence="2">
    <location>
        <begin position="7"/>
        <end position="81"/>
    </location>
</feature>
<reference evidence="3 4" key="1">
    <citation type="submission" date="2016-10" db="EMBL/GenBank/DDBJ databases">
        <authorList>
            <person name="de Groot N.N."/>
        </authorList>
    </citation>
    <scope>NUCLEOTIDE SEQUENCE [LARGE SCALE GENOMIC DNA]</scope>
    <source>
        <strain evidence="3 4">DSM 8537</strain>
    </source>
</reference>
<feature type="compositionally biased region" description="Basic and acidic residues" evidence="1">
    <location>
        <begin position="235"/>
        <end position="251"/>
    </location>
</feature>
<gene>
    <name evidence="3" type="ORF">SAMN04488021_12326</name>
</gene>
<dbReference type="Pfam" id="PF13763">
    <property type="entry name" value="DUF4167"/>
    <property type="match status" value="1"/>
</dbReference>
<dbReference type="AlphaFoldDB" id="A0A1I3BMP1"/>
<feature type="compositionally biased region" description="Low complexity" evidence="1">
    <location>
        <begin position="175"/>
        <end position="203"/>
    </location>
</feature>
<feature type="region of interest" description="Disordered" evidence="1">
    <location>
        <begin position="1"/>
        <end position="39"/>
    </location>
</feature>
<sequence>MRSSKSRSRNKSNRQRSLGNIVNRVFDSSGPEGKVRGTPQQIIEKYLTLARDAQLSNDRVAEQSFLQHAEHYTRLLGEAQREQAERQQQHQGRDDDFQDGNGHAAQPENGNAQNGHGNRQDRHDRQDRHERQERRDDRREERSRDDRQPARVEPAAESGLPPVIASDEDAAGPVETPESAVASEAPAEAAPTAAAPADPAPELALEDPAEAAPAPRRRSRSAAPATPRAPRTRRKPAEGSEKASADKASSE</sequence>
<name>A0A1I3BMP1_9RHOB</name>
<dbReference type="EMBL" id="FOPU01000023">
    <property type="protein sequence ID" value="SFH63565.1"/>
    <property type="molecule type" value="Genomic_DNA"/>
</dbReference>
<dbReference type="Proteomes" id="UP000183635">
    <property type="component" value="Unassembled WGS sequence"/>
</dbReference>
<protein>
    <recommendedName>
        <fullName evidence="2">DUF4167 domain-containing protein</fullName>
    </recommendedName>
</protein>
<feature type="compositionally biased region" description="Basic and acidic residues" evidence="1">
    <location>
        <begin position="118"/>
        <end position="150"/>
    </location>
</feature>
<proteinExistence type="predicted"/>
<organism evidence="3 4">
    <name type="scientific">Paracoccus aminovorans</name>
    <dbReference type="NCBI Taxonomy" id="34004"/>
    <lineage>
        <taxon>Bacteria</taxon>
        <taxon>Pseudomonadati</taxon>
        <taxon>Pseudomonadota</taxon>
        <taxon>Alphaproteobacteria</taxon>
        <taxon>Rhodobacterales</taxon>
        <taxon>Paracoccaceae</taxon>
        <taxon>Paracoccus</taxon>
    </lineage>
</organism>
<evidence type="ECO:0000256" key="1">
    <source>
        <dbReference type="SAM" id="MobiDB-lite"/>
    </source>
</evidence>
<evidence type="ECO:0000313" key="4">
    <source>
        <dbReference type="Proteomes" id="UP000183635"/>
    </source>
</evidence>
<dbReference type="OrthoDB" id="9816310at2"/>
<feature type="compositionally biased region" description="Polar residues" evidence="1">
    <location>
        <begin position="108"/>
        <end position="117"/>
    </location>
</feature>
<dbReference type="InterPro" id="IPR025430">
    <property type="entry name" value="DUF4167"/>
</dbReference>